<organism evidence="2 3">
    <name type="scientific">Burkholderia anthina</name>
    <dbReference type="NCBI Taxonomy" id="179879"/>
    <lineage>
        <taxon>Bacteria</taxon>
        <taxon>Pseudomonadati</taxon>
        <taxon>Pseudomonadota</taxon>
        <taxon>Betaproteobacteria</taxon>
        <taxon>Burkholderiales</taxon>
        <taxon>Burkholderiaceae</taxon>
        <taxon>Burkholderia</taxon>
        <taxon>Burkholderia cepacia complex</taxon>
    </lineage>
</organism>
<dbReference type="AlphaFoldDB" id="A0A6P2GDR5"/>
<proteinExistence type="predicted"/>
<dbReference type="Proteomes" id="UP000755577">
    <property type="component" value="Unassembled WGS sequence"/>
</dbReference>
<dbReference type="GeneID" id="56502655"/>
<keyword evidence="4" id="KW-1185">Reference proteome</keyword>
<dbReference type="EMBL" id="CABVLY010000019">
    <property type="protein sequence ID" value="VVU51868.1"/>
    <property type="molecule type" value="Genomic_DNA"/>
</dbReference>
<sequence length="78" mass="9114">MNARQRRKAYRAMPQQGQRVTWTTMSGRVKSATVEGHKEWFHGQWNEERLNVPCVHRVRVRLDSGSHAHPLVSRLNPV</sequence>
<evidence type="ECO:0000313" key="1">
    <source>
        <dbReference type="EMBL" id="MBM2769893.1"/>
    </source>
</evidence>
<evidence type="ECO:0000313" key="4">
    <source>
        <dbReference type="Proteomes" id="UP000755577"/>
    </source>
</evidence>
<evidence type="ECO:0000313" key="3">
    <source>
        <dbReference type="Proteomes" id="UP000494201"/>
    </source>
</evidence>
<dbReference type="RefSeq" id="WP_174927503.1">
    <property type="nucleotide sequence ID" value="NZ_CABVLY010000019.1"/>
</dbReference>
<dbReference type="Proteomes" id="UP000494201">
    <property type="component" value="Unassembled WGS sequence"/>
</dbReference>
<name>A0A6P2GDR5_9BURK</name>
<protein>
    <submittedName>
        <fullName evidence="2">Uncharacterized protein</fullName>
    </submittedName>
</protein>
<reference evidence="2 3" key="1">
    <citation type="submission" date="2019-09" db="EMBL/GenBank/DDBJ databases">
        <authorList>
            <person name="Depoorter E."/>
        </authorList>
    </citation>
    <scope>NUCLEOTIDE SEQUENCE [LARGE SCALE GENOMIC DNA]</scope>
    <source>
        <strain evidence="2">LMG 20980</strain>
    </source>
</reference>
<dbReference type="EMBL" id="JAFCIQ010000022">
    <property type="protein sequence ID" value="MBM2769893.1"/>
    <property type="molecule type" value="Genomic_DNA"/>
</dbReference>
<evidence type="ECO:0000313" key="2">
    <source>
        <dbReference type="EMBL" id="VVU51868.1"/>
    </source>
</evidence>
<accession>A0A6P2GDR5</accession>
<gene>
    <name evidence="2" type="ORF">BAN20980_04591</name>
    <name evidence="1" type="ORF">JQK92_26105</name>
</gene>
<reference evidence="1 4" key="2">
    <citation type="submission" date="2021-02" db="EMBL/GenBank/DDBJ databases">
        <title>Draft genome of the type strains Burkholderia anthina DSM16086.</title>
        <authorList>
            <person name="Hertel R."/>
            <person name="Meissner J."/>
            <person name="Poehlein A."/>
            <person name="Daniel R."/>
            <person name="Commichau F.M."/>
        </authorList>
    </citation>
    <scope>NUCLEOTIDE SEQUENCE [LARGE SCALE GENOMIC DNA]</scope>
    <source>
        <strain evidence="1 4">DSM 16086</strain>
    </source>
</reference>